<accession>A0A1B3ZFK9</accession>
<name>A0A1B3ZFK9_9SPHN</name>
<evidence type="ECO:0000313" key="1">
    <source>
        <dbReference type="EMBL" id="AOH86193.1"/>
    </source>
</evidence>
<sequence>MPQAKHRYEVIFAVQSVLAAGPPGTFGWSWIRIDAEGFVSVRGKVHRTMRAAIDDAAVHRSEHDGGEIRVNLMDTPREDAPGVTYLV</sequence>
<reference evidence="1 2" key="1">
    <citation type="submission" date="2016-01" db="EMBL/GenBank/DDBJ databases">
        <title>Complete genome and mega plasmid sequence of Sphingomonas panacis DCY99 elicits systemic resistance in rice to Xanthomonas oryzae.</title>
        <authorList>
            <person name="Kim Y.J."/>
            <person name="Yang D.C."/>
            <person name="Sing P."/>
        </authorList>
    </citation>
    <scope>NUCLEOTIDE SEQUENCE [LARGE SCALE GENOMIC DNA]</scope>
    <source>
        <strain evidence="1 2">DCY99</strain>
    </source>
</reference>
<dbReference type="AlphaFoldDB" id="A0A1B3ZFK9"/>
<protein>
    <submittedName>
        <fullName evidence="1">Uncharacterized protein</fullName>
    </submittedName>
</protein>
<proteinExistence type="predicted"/>
<dbReference type="EMBL" id="CP014168">
    <property type="protein sequence ID" value="AOH86193.1"/>
    <property type="molecule type" value="Genomic_DNA"/>
</dbReference>
<dbReference type="KEGG" id="span:AWL63_21760"/>
<organism evidence="1 2">
    <name type="scientific">Sphingomonas panacis</name>
    <dbReference type="NCBI Taxonomy" id="1560345"/>
    <lineage>
        <taxon>Bacteria</taxon>
        <taxon>Pseudomonadati</taxon>
        <taxon>Pseudomonadota</taxon>
        <taxon>Alphaproteobacteria</taxon>
        <taxon>Sphingomonadales</taxon>
        <taxon>Sphingomonadaceae</taxon>
        <taxon>Sphingomonas</taxon>
    </lineage>
</organism>
<dbReference type="Proteomes" id="UP000094256">
    <property type="component" value="Chromosome"/>
</dbReference>
<gene>
    <name evidence="1" type="ORF">AWL63_21760</name>
</gene>
<keyword evidence="2" id="KW-1185">Reference proteome</keyword>
<dbReference type="RefSeq" id="WP_069206706.1">
    <property type="nucleotide sequence ID" value="NZ_CP014168.1"/>
</dbReference>
<dbReference type="OrthoDB" id="9811416at2"/>
<evidence type="ECO:0000313" key="2">
    <source>
        <dbReference type="Proteomes" id="UP000094256"/>
    </source>
</evidence>